<dbReference type="InterPro" id="IPR027417">
    <property type="entry name" value="P-loop_NTPase"/>
</dbReference>
<evidence type="ECO:0000256" key="5">
    <source>
        <dbReference type="ARBA" id="ARBA00022741"/>
    </source>
</evidence>
<sequence length="599" mass="68056">MIKDQEGTFQRSRSFLKFITFIFTVSPKETIFSLFLTLIVGVLPFLKLVILQNFIDDIVTLLETKHLSASLLVWASAFFILSIMQIIVLRYSLVFQDNAHEHIKENMQQNIIQKAQSLPLISFEENALYDQLKRIQAGIDQRFYSTMTFLFRVLTSTITLGSLLFYFSTLTWTIPILVGAGTLLFCSIRIIPLYAKYILQRRQTEGERKLDYLADLLTGKEAAAELRLFDTGAYLLQRWRYLNSKLRKQRLSHTYQEFIYHVISTIGLVCTLAIALFMIVDSHVNGGVTIGALTALITGIIQFQSQTRSFLWGGVLVVNDLKYMDEYFDFMDLQTENFTGLVLGMGPIKEIVFEDVSFWYPHSKAPVLQHINLRITAGDRIALVGENGAGKTTLIKLLLGFYKPTNGRILINGLDAEKLNPKDLRARISALFQDFQRYSLTVKENIAVGQMEKIDIEEQISKTAHASEANSFIQSLPNTYDTLLGKDFDGVELSQGQWQKIAIARAYLRNSDVLVLDEPTAALDPEAEVAVYKHFQKISQEKTVLLISHRMGVTTLANRIIVLKNGMIVEQGSPSELTEMENGHYAKLFRSQAEWYTSL</sequence>
<dbReference type="PROSITE" id="PS00211">
    <property type="entry name" value="ABC_TRANSPORTER_1"/>
    <property type="match status" value="1"/>
</dbReference>
<evidence type="ECO:0000256" key="7">
    <source>
        <dbReference type="ARBA" id="ARBA00022989"/>
    </source>
</evidence>
<feature type="transmembrane region" description="Helical" evidence="9">
    <location>
        <begin position="31"/>
        <end position="51"/>
    </location>
</feature>
<dbReference type="PROSITE" id="PS50893">
    <property type="entry name" value="ABC_TRANSPORTER_2"/>
    <property type="match status" value="1"/>
</dbReference>
<dbReference type="PANTHER" id="PTHR43394:SF1">
    <property type="entry name" value="ATP-BINDING CASSETTE SUB-FAMILY B MEMBER 10, MITOCHONDRIAL"/>
    <property type="match status" value="1"/>
</dbReference>
<dbReference type="InterPro" id="IPR011527">
    <property type="entry name" value="ABC1_TM_dom"/>
</dbReference>
<evidence type="ECO:0000259" key="10">
    <source>
        <dbReference type="PROSITE" id="PS50893"/>
    </source>
</evidence>
<comment type="subcellular location">
    <subcellularLocation>
        <location evidence="1">Cell membrane</location>
        <topology evidence="1">Multi-pass membrane protein</topology>
    </subcellularLocation>
</comment>
<evidence type="ECO:0000256" key="9">
    <source>
        <dbReference type="SAM" id="Phobius"/>
    </source>
</evidence>
<feature type="transmembrane region" description="Helical" evidence="9">
    <location>
        <begin position="174"/>
        <end position="195"/>
    </location>
</feature>
<evidence type="ECO:0000256" key="2">
    <source>
        <dbReference type="ARBA" id="ARBA00022448"/>
    </source>
</evidence>
<feature type="transmembrane region" description="Helical" evidence="9">
    <location>
        <begin position="149"/>
        <end position="168"/>
    </location>
</feature>
<keyword evidence="13" id="KW-1185">Reference proteome</keyword>
<dbReference type="InterPro" id="IPR036640">
    <property type="entry name" value="ABC1_TM_sf"/>
</dbReference>
<evidence type="ECO:0000256" key="3">
    <source>
        <dbReference type="ARBA" id="ARBA00022475"/>
    </source>
</evidence>
<feature type="transmembrane region" description="Helical" evidence="9">
    <location>
        <begin position="71"/>
        <end position="93"/>
    </location>
</feature>
<dbReference type="InterPro" id="IPR017871">
    <property type="entry name" value="ABC_transporter-like_CS"/>
</dbReference>
<feature type="domain" description="ABC transmembrane type-1" evidence="11">
    <location>
        <begin position="31"/>
        <end position="319"/>
    </location>
</feature>
<dbReference type="SUPFAM" id="SSF52540">
    <property type="entry name" value="P-loop containing nucleoside triphosphate hydrolases"/>
    <property type="match status" value="1"/>
</dbReference>
<evidence type="ECO:0000313" key="13">
    <source>
        <dbReference type="Proteomes" id="UP000295632"/>
    </source>
</evidence>
<dbReference type="PANTHER" id="PTHR43394">
    <property type="entry name" value="ATP-DEPENDENT PERMEASE MDL1, MITOCHONDRIAL"/>
    <property type="match status" value="1"/>
</dbReference>
<dbReference type="RefSeq" id="WP_133578915.1">
    <property type="nucleotide sequence ID" value="NZ_SNYJ01000002.1"/>
</dbReference>
<dbReference type="InterPro" id="IPR003439">
    <property type="entry name" value="ABC_transporter-like_ATP-bd"/>
</dbReference>
<organism evidence="12 13">
    <name type="scientific">Aureibacillus halotolerans</name>
    <dbReference type="NCBI Taxonomy" id="1508390"/>
    <lineage>
        <taxon>Bacteria</taxon>
        <taxon>Bacillati</taxon>
        <taxon>Bacillota</taxon>
        <taxon>Bacilli</taxon>
        <taxon>Bacillales</taxon>
        <taxon>Bacillaceae</taxon>
        <taxon>Aureibacillus</taxon>
    </lineage>
</organism>
<dbReference type="Gene3D" id="1.20.1560.10">
    <property type="entry name" value="ABC transporter type 1, transmembrane domain"/>
    <property type="match status" value="1"/>
</dbReference>
<dbReference type="Pfam" id="PF00005">
    <property type="entry name" value="ABC_tran"/>
    <property type="match status" value="1"/>
</dbReference>
<keyword evidence="7 9" id="KW-1133">Transmembrane helix</keyword>
<comment type="caution">
    <text evidence="12">The sequence shown here is derived from an EMBL/GenBank/DDBJ whole genome shotgun (WGS) entry which is preliminary data.</text>
</comment>
<evidence type="ECO:0000259" key="11">
    <source>
        <dbReference type="PROSITE" id="PS50929"/>
    </source>
</evidence>
<evidence type="ECO:0000256" key="4">
    <source>
        <dbReference type="ARBA" id="ARBA00022692"/>
    </source>
</evidence>
<keyword evidence="5" id="KW-0547">Nucleotide-binding</keyword>
<dbReference type="EMBL" id="SNYJ01000002">
    <property type="protein sequence ID" value="TDQ42016.1"/>
    <property type="molecule type" value="Genomic_DNA"/>
</dbReference>
<dbReference type="SUPFAM" id="SSF90123">
    <property type="entry name" value="ABC transporter transmembrane region"/>
    <property type="match status" value="1"/>
</dbReference>
<accession>A0A4R6U891</accession>
<dbReference type="GO" id="GO:0016887">
    <property type="term" value="F:ATP hydrolysis activity"/>
    <property type="evidence" value="ECO:0007669"/>
    <property type="project" value="InterPro"/>
</dbReference>
<keyword evidence="3" id="KW-1003">Cell membrane</keyword>
<keyword evidence="6 12" id="KW-0067">ATP-binding</keyword>
<dbReference type="Pfam" id="PF00664">
    <property type="entry name" value="ABC_membrane"/>
    <property type="match status" value="1"/>
</dbReference>
<dbReference type="GO" id="GO:0005886">
    <property type="term" value="C:plasma membrane"/>
    <property type="evidence" value="ECO:0007669"/>
    <property type="project" value="UniProtKB-SubCell"/>
</dbReference>
<protein>
    <submittedName>
        <fullName evidence="12">ATP-binding cassette subfamily B protein</fullName>
    </submittedName>
</protein>
<feature type="domain" description="ABC transporter" evidence="10">
    <location>
        <begin position="351"/>
        <end position="590"/>
    </location>
</feature>
<evidence type="ECO:0000256" key="8">
    <source>
        <dbReference type="ARBA" id="ARBA00023136"/>
    </source>
</evidence>
<gene>
    <name evidence="12" type="ORF">EV213_10244</name>
</gene>
<dbReference type="SMART" id="SM00382">
    <property type="entry name" value="AAA"/>
    <property type="match status" value="1"/>
</dbReference>
<dbReference type="FunFam" id="3.40.50.300:FF:000221">
    <property type="entry name" value="Multidrug ABC transporter ATP-binding protein"/>
    <property type="match status" value="1"/>
</dbReference>
<dbReference type="Proteomes" id="UP000295632">
    <property type="component" value="Unassembled WGS sequence"/>
</dbReference>
<feature type="transmembrane region" description="Helical" evidence="9">
    <location>
        <begin position="258"/>
        <end position="280"/>
    </location>
</feature>
<keyword evidence="4 9" id="KW-0812">Transmembrane</keyword>
<name>A0A4R6U891_9BACI</name>
<dbReference type="Gene3D" id="3.40.50.300">
    <property type="entry name" value="P-loop containing nucleotide triphosphate hydrolases"/>
    <property type="match status" value="1"/>
</dbReference>
<evidence type="ECO:0000313" key="12">
    <source>
        <dbReference type="EMBL" id="TDQ42016.1"/>
    </source>
</evidence>
<dbReference type="OrthoDB" id="9806127at2"/>
<dbReference type="GO" id="GO:0015421">
    <property type="term" value="F:ABC-type oligopeptide transporter activity"/>
    <property type="evidence" value="ECO:0007669"/>
    <property type="project" value="TreeGrafter"/>
</dbReference>
<keyword evidence="2" id="KW-0813">Transport</keyword>
<reference evidence="12 13" key="1">
    <citation type="submission" date="2019-03" db="EMBL/GenBank/DDBJ databases">
        <title>Genomic Encyclopedia of Type Strains, Phase IV (KMG-IV): sequencing the most valuable type-strain genomes for metagenomic binning, comparative biology and taxonomic classification.</title>
        <authorList>
            <person name="Goeker M."/>
        </authorList>
    </citation>
    <scope>NUCLEOTIDE SEQUENCE [LARGE SCALE GENOMIC DNA]</scope>
    <source>
        <strain evidence="12 13">DSM 28697</strain>
    </source>
</reference>
<dbReference type="AlphaFoldDB" id="A0A4R6U891"/>
<proteinExistence type="predicted"/>
<dbReference type="PROSITE" id="PS50929">
    <property type="entry name" value="ABC_TM1F"/>
    <property type="match status" value="1"/>
</dbReference>
<dbReference type="GO" id="GO:0005524">
    <property type="term" value="F:ATP binding"/>
    <property type="evidence" value="ECO:0007669"/>
    <property type="project" value="UniProtKB-KW"/>
</dbReference>
<evidence type="ECO:0000256" key="1">
    <source>
        <dbReference type="ARBA" id="ARBA00004651"/>
    </source>
</evidence>
<dbReference type="InterPro" id="IPR003593">
    <property type="entry name" value="AAA+_ATPase"/>
</dbReference>
<dbReference type="InterPro" id="IPR039421">
    <property type="entry name" value="Type_1_exporter"/>
</dbReference>
<evidence type="ECO:0000256" key="6">
    <source>
        <dbReference type="ARBA" id="ARBA00022840"/>
    </source>
</evidence>
<keyword evidence="8 9" id="KW-0472">Membrane</keyword>